<comment type="caution">
    <text evidence="4">The sequence shown here is derived from an EMBL/GenBank/DDBJ whole genome shotgun (WGS) entry which is preliminary data.</text>
</comment>
<name>A0A2G5I1M3_CERBT</name>
<keyword evidence="2" id="KW-0812">Transmembrane</keyword>
<gene>
    <name evidence="4" type="ORF">CB0940_06642</name>
</gene>
<accession>A0A2G5I1M3</accession>
<reference evidence="4 5" key="1">
    <citation type="submission" date="2015-10" db="EMBL/GenBank/DDBJ databases">
        <title>The cercosporin biosynthetic gene cluster was horizontally transferred to several fungal lineages and shown to be expanded in Cercospora beticola based on microsynteny with recipient genomes.</title>
        <authorList>
            <person name="De Jonge R."/>
            <person name="Ebert M.K."/>
            <person name="Suttle J.C."/>
            <person name="Jurick Ii W.M."/>
            <person name="Secor G.A."/>
            <person name="Thomma B.P."/>
            <person name="Van De Peer Y."/>
            <person name="Bolton M.D."/>
        </authorList>
    </citation>
    <scope>NUCLEOTIDE SEQUENCE [LARGE SCALE GENOMIC DNA]</scope>
    <source>
        <strain evidence="4 5">09-40</strain>
    </source>
</reference>
<dbReference type="AlphaFoldDB" id="A0A2G5I1M3"/>
<evidence type="ECO:0000256" key="2">
    <source>
        <dbReference type="SAM" id="Phobius"/>
    </source>
</evidence>
<proteinExistence type="predicted"/>
<dbReference type="InterPro" id="IPR000073">
    <property type="entry name" value="AB_hydrolase_1"/>
</dbReference>
<feature type="domain" description="AB hydrolase-1" evidence="3">
    <location>
        <begin position="206"/>
        <end position="382"/>
    </location>
</feature>
<dbReference type="PANTHER" id="PTHR12277:SF81">
    <property type="entry name" value="PROTEIN ABHD13"/>
    <property type="match status" value="1"/>
</dbReference>
<dbReference type="OrthoDB" id="446723at2759"/>
<evidence type="ECO:0000256" key="1">
    <source>
        <dbReference type="SAM" id="MobiDB-lite"/>
    </source>
</evidence>
<sequence length="477" mass="53216">MSRLSFVGRGRKRRQEEPGRQLPIGNRPSPRADEPGGTHSACNLDSTLTERLHKSTTSIVDGTPFAARAVPHLYRTGNIRYLKMFMQVVKYASITVGSLATLYLGFLGLLTTSWFQAHVVYLHAVQMTWFKDLNFPEIFGFLHNQVTPFEILSSGGGSIYAWHVLPVEVYRRNEQDLLQDASGFALDVTTRKSFSLLQDDPEALLIIHFHGAGGTVGSGYRCPNYRALSAGKPDKIHVLTFDYRGFGRSKGVPTERSVTIDAISVVEWALHVAKIPPSRILMYGQSLGTAVNIAIAEHYAQQEPPITFVGHVLTAPFVDVPTLVSTYSVAGTVPILGPVAKFPAVFNYLRTFIQDKWSTRDRIASYVKANEAHELPYQITILHAEDDYDIPWTHTPQLFWHAVNASQVQGITYAELDQVKSKSKVDLGHAGTVVEWRTEHGVLREEILKHGLHDVIMGNPIISLAVLRMFEVYANRI</sequence>
<feature type="transmembrane region" description="Helical" evidence="2">
    <location>
        <begin position="88"/>
        <end position="110"/>
    </location>
</feature>
<evidence type="ECO:0000259" key="3">
    <source>
        <dbReference type="Pfam" id="PF12697"/>
    </source>
</evidence>
<protein>
    <submittedName>
        <fullName evidence="4">Monoacylglycerol lipase ABHD12</fullName>
    </submittedName>
</protein>
<dbReference type="EMBL" id="LKMD01000102">
    <property type="protein sequence ID" value="PIA98423.1"/>
    <property type="molecule type" value="Genomic_DNA"/>
</dbReference>
<dbReference type="PANTHER" id="PTHR12277">
    <property type="entry name" value="ALPHA/BETA HYDROLASE DOMAIN-CONTAINING PROTEIN"/>
    <property type="match status" value="1"/>
</dbReference>
<feature type="region of interest" description="Disordered" evidence="1">
    <location>
        <begin position="1"/>
        <end position="40"/>
    </location>
</feature>
<keyword evidence="2" id="KW-1133">Transmembrane helix</keyword>
<evidence type="ECO:0000313" key="4">
    <source>
        <dbReference type="EMBL" id="PIA98423.1"/>
    </source>
</evidence>
<dbReference type="SUPFAM" id="SSF53474">
    <property type="entry name" value="alpha/beta-Hydrolases"/>
    <property type="match status" value="1"/>
</dbReference>
<dbReference type="Proteomes" id="UP000230605">
    <property type="component" value="Chromosome 2"/>
</dbReference>
<dbReference type="Pfam" id="PF12697">
    <property type="entry name" value="Abhydrolase_6"/>
    <property type="match status" value="1"/>
</dbReference>
<dbReference type="Gene3D" id="3.40.50.1820">
    <property type="entry name" value="alpha/beta hydrolase"/>
    <property type="match status" value="1"/>
</dbReference>
<keyword evidence="2" id="KW-0472">Membrane</keyword>
<organism evidence="4 5">
    <name type="scientific">Cercospora beticola</name>
    <name type="common">Sugarbeet leaf spot fungus</name>
    <dbReference type="NCBI Taxonomy" id="122368"/>
    <lineage>
        <taxon>Eukaryota</taxon>
        <taxon>Fungi</taxon>
        <taxon>Dikarya</taxon>
        <taxon>Ascomycota</taxon>
        <taxon>Pezizomycotina</taxon>
        <taxon>Dothideomycetes</taxon>
        <taxon>Dothideomycetidae</taxon>
        <taxon>Mycosphaerellales</taxon>
        <taxon>Mycosphaerellaceae</taxon>
        <taxon>Cercospora</taxon>
    </lineage>
</organism>
<evidence type="ECO:0000313" key="5">
    <source>
        <dbReference type="Proteomes" id="UP000230605"/>
    </source>
</evidence>
<dbReference type="InterPro" id="IPR029058">
    <property type="entry name" value="AB_hydrolase_fold"/>
</dbReference>